<evidence type="ECO:0000256" key="5">
    <source>
        <dbReference type="ARBA" id="ARBA00023027"/>
    </source>
</evidence>
<protein>
    <recommendedName>
        <fullName evidence="3">UDP-N-acetyl-D-mannosamine dehydrogenase</fullName>
        <ecNumber evidence="2">1.1.1.336</ecNumber>
    </recommendedName>
    <alternativeName>
        <fullName evidence="6">UDP-ManNAc 6-dehydrogenase</fullName>
    </alternativeName>
</protein>
<dbReference type="PIRSF" id="PIRSF500136">
    <property type="entry name" value="UDP_ManNAc_DH"/>
    <property type="match status" value="1"/>
</dbReference>
<feature type="domain" description="UDP-glucose/GDP-mannose dehydrogenase C-terminal" evidence="9">
    <location>
        <begin position="332"/>
        <end position="428"/>
    </location>
</feature>
<dbReference type="InterPro" id="IPR014027">
    <property type="entry name" value="UDP-Glc/GDP-Man_DH_C"/>
</dbReference>
<accession>V6AVA7</accession>
<dbReference type="NCBIfam" id="TIGR03026">
    <property type="entry name" value="NDP-sugDHase"/>
    <property type="match status" value="1"/>
</dbReference>
<dbReference type="AlphaFoldDB" id="V6AVA7"/>
<keyword evidence="4" id="KW-0560">Oxidoreductase</keyword>
<comment type="catalytic activity">
    <reaction evidence="7">
        <text>UDP-N-acetyl-alpha-D-mannosamine + 2 NAD(+) + H2O = UDP-N-acetyl-alpha-D-mannosaminouronate + 2 NADH + 3 H(+)</text>
        <dbReference type="Rhea" id="RHEA:25780"/>
        <dbReference type="ChEBI" id="CHEBI:15377"/>
        <dbReference type="ChEBI" id="CHEBI:15378"/>
        <dbReference type="ChEBI" id="CHEBI:57540"/>
        <dbReference type="ChEBI" id="CHEBI:57945"/>
        <dbReference type="ChEBI" id="CHEBI:68623"/>
        <dbReference type="ChEBI" id="CHEBI:70731"/>
        <dbReference type="EC" id="1.1.1.336"/>
    </reaction>
</comment>
<dbReference type="InterPro" id="IPR014026">
    <property type="entry name" value="UDP-Glc/GDP-Man_DH_dimer"/>
</dbReference>
<dbReference type="InterPro" id="IPR028359">
    <property type="entry name" value="UDP_ManNAc/GlcNAc_DH"/>
</dbReference>
<evidence type="ECO:0000256" key="2">
    <source>
        <dbReference type="ARBA" id="ARBA00012935"/>
    </source>
</evidence>
<dbReference type="GO" id="GO:0000271">
    <property type="term" value="P:polysaccharide biosynthetic process"/>
    <property type="evidence" value="ECO:0007669"/>
    <property type="project" value="InterPro"/>
</dbReference>
<dbReference type="InterPro" id="IPR036291">
    <property type="entry name" value="NAD(P)-bd_dom_sf"/>
</dbReference>
<evidence type="ECO:0000313" key="11">
    <source>
        <dbReference type="Proteomes" id="UP000018159"/>
    </source>
</evidence>
<dbReference type="InterPro" id="IPR036220">
    <property type="entry name" value="UDP-Glc/GDP-Man_DH_C_sf"/>
</dbReference>
<dbReference type="GO" id="GO:0016628">
    <property type="term" value="F:oxidoreductase activity, acting on the CH-CH group of donors, NAD or NADP as acceptor"/>
    <property type="evidence" value="ECO:0007669"/>
    <property type="project" value="InterPro"/>
</dbReference>
<dbReference type="SUPFAM" id="SSF52413">
    <property type="entry name" value="UDP-glucose/GDP-mannose dehydrogenase C-terminal domain"/>
    <property type="match status" value="1"/>
</dbReference>
<dbReference type="SUPFAM" id="SSF51735">
    <property type="entry name" value="NAD(P)-binding Rossmann-fold domains"/>
    <property type="match status" value="1"/>
</dbReference>
<evidence type="ECO:0000256" key="4">
    <source>
        <dbReference type="ARBA" id="ARBA00023002"/>
    </source>
</evidence>
<dbReference type="STRING" id="1407055.NITUZ_60016"/>
<dbReference type="InterPro" id="IPR001732">
    <property type="entry name" value="UDP-Glc/GDP-Man_DH_N"/>
</dbReference>
<dbReference type="Pfam" id="PF03721">
    <property type="entry name" value="UDPG_MGDP_dh_N"/>
    <property type="match status" value="1"/>
</dbReference>
<proteinExistence type="inferred from homology"/>
<dbReference type="Pfam" id="PF03720">
    <property type="entry name" value="UDPG_MGDP_dh_C"/>
    <property type="match status" value="1"/>
</dbReference>
<comment type="caution">
    <text evidence="10">The sequence shown here is derived from an EMBL/GenBank/DDBJ whole genome shotgun (WGS) entry which is preliminary data.</text>
</comment>
<dbReference type="PIRSF" id="PIRSF000124">
    <property type="entry name" value="UDPglc_GDPman_dh"/>
    <property type="match status" value="1"/>
</dbReference>
<evidence type="ECO:0000313" key="10">
    <source>
        <dbReference type="EMBL" id="CDI06489.1"/>
    </source>
</evidence>
<dbReference type="SUPFAM" id="SSF48179">
    <property type="entry name" value="6-phosphogluconate dehydrogenase C-terminal domain-like"/>
    <property type="match status" value="1"/>
</dbReference>
<evidence type="ECO:0000256" key="7">
    <source>
        <dbReference type="ARBA" id="ARBA00049130"/>
    </source>
</evidence>
<organism evidence="10 11">
    <name type="scientific">Candidatus Nitrosotenuis uzonensis</name>
    <dbReference type="NCBI Taxonomy" id="1407055"/>
    <lineage>
        <taxon>Archaea</taxon>
        <taxon>Nitrososphaerota</taxon>
        <taxon>Candidatus Nitrosotenuis</taxon>
    </lineage>
</organism>
<sequence length="448" mass="49191">MSEKYRYLLELIESKRAKLGIIGLGQVGLPTALSFADAGFSVTGNDVNKNLLDGLAKGAIPFEEEGLADLLHKCLQNNKFHTVERTEELIRECDVIIVCVPTPLTEHVRPDMSYLEDIMQILANSFLEGKLVIIESSIPPGTFEDMILPHLQKKNMLGDNVWAAFVPERLAPGSATREIRTTPRVIGFHDIASGHLAQSLYKKMISGQVITTDVRIAEISKLVENTYRDVNVALANEVSLICEIYGIDFKELQTVCNSHPRVNLHSAGPGVGGPCLPKDPYLLLNPHGGNTIESKIIQHARNVNDSMPRRVVDLIASGLSFHGKSLSDSKIGIWGVAYKANVSDTRFSPAKMVISELIRQGSHVIVFDPYTQESFGGTKVSDMWGAVEGSDALVIITDHNTFRNADLDSIKSKLSTPVVVDTRRMFDGNLARSISLTYLAIGYPGLRK</sequence>
<dbReference type="GO" id="GO:0051287">
    <property type="term" value="F:NAD binding"/>
    <property type="evidence" value="ECO:0007669"/>
    <property type="project" value="InterPro"/>
</dbReference>
<evidence type="ECO:0000256" key="8">
    <source>
        <dbReference type="PIRNR" id="PIRNR000124"/>
    </source>
</evidence>
<dbReference type="SMART" id="SM00984">
    <property type="entry name" value="UDPG_MGDP_dh_C"/>
    <property type="match status" value="1"/>
</dbReference>
<evidence type="ECO:0000256" key="6">
    <source>
        <dbReference type="ARBA" id="ARBA00030172"/>
    </source>
</evidence>
<gene>
    <name evidence="10" type="ORF">NITUZ_60016</name>
</gene>
<dbReference type="GO" id="GO:0089714">
    <property type="term" value="F:UDP-N-acetyl-D-mannosamine dehydrogenase activity"/>
    <property type="evidence" value="ECO:0007669"/>
    <property type="project" value="UniProtKB-EC"/>
</dbReference>
<dbReference type="PANTHER" id="PTHR43491:SF2">
    <property type="entry name" value="UDP-N-ACETYL-D-MANNOSAMINE DEHYDROGENASE"/>
    <property type="match status" value="1"/>
</dbReference>
<dbReference type="EMBL" id="CBTY010000011">
    <property type="protein sequence ID" value="CDI06489.1"/>
    <property type="molecule type" value="Genomic_DNA"/>
</dbReference>
<dbReference type="Gene3D" id="3.40.50.720">
    <property type="entry name" value="NAD(P)-binding Rossmann-like Domain"/>
    <property type="match status" value="2"/>
</dbReference>
<evidence type="ECO:0000259" key="9">
    <source>
        <dbReference type="SMART" id="SM00984"/>
    </source>
</evidence>
<evidence type="ECO:0000256" key="3">
    <source>
        <dbReference type="ARBA" id="ARBA00016796"/>
    </source>
</evidence>
<dbReference type="EC" id="1.1.1.336" evidence="2"/>
<dbReference type="PANTHER" id="PTHR43491">
    <property type="entry name" value="UDP-N-ACETYL-D-MANNOSAMINE DEHYDROGENASE"/>
    <property type="match status" value="1"/>
</dbReference>
<keyword evidence="5" id="KW-0520">NAD</keyword>
<dbReference type="InterPro" id="IPR008927">
    <property type="entry name" value="6-PGluconate_DH-like_C_sf"/>
</dbReference>
<dbReference type="Proteomes" id="UP000018159">
    <property type="component" value="Unassembled WGS sequence"/>
</dbReference>
<reference evidence="10 11" key="1">
    <citation type="journal article" date="2013" name="PLoS ONE">
        <title>Enrichment and Genome Sequence of the Group I.1a Ammonia-Oxidizing Archaeon ?Ca. Nitrosotenuis uzonensis? Representing a Clade Globally.</title>
        <authorList>
            <person name="Lebedeva E.V."/>
            <person name="Hatzenpichler R."/>
            <person name="Pelletier E."/>
            <person name="Schuster N."/>
            <person name="Hauzmayer S."/>
            <person name="Bulaev A."/>
            <person name="Grigor'eva N.V."/>
            <person name="Galushko A."/>
            <person name="Schmid M."/>
            <person name="Palatinszky M."/>
            <person name="Le Paslier D."/>
            <person name="Daims H."/>
            <person name="Wagner M."/>
        </authorList>
    </citation>
    <scope>NUCLEOTIDE SEQUENCE [LARGE SCALE GENOMIC DNA]</scope>
    <source>
        <strain evidence="10 11">N4</strain>
    </source>
</reference>
<dbReference type="InterPro" id="IPR017476">
    <property type="entry name" value="UDP-Glc/GDP-Man"/>
</dbReference>
<evidence type="ECO:0000256" key="1">
    <source>
        <dbReference type="ARBA" id="ARBA00006601"/>
    </source>
</evidence>
<name>V6AVA7_9ARCH</name>
<keyword evidence="11" id="KW-1185">Reference proteome</keyword>
<comment type="similarity">
    <text evidence="1 8">Belongs to the UDP-glucose/GDP-mannose dehydrogenase family.</text>
</comment>
<dbReference type="Pfam" id="PF00984">
    <property type="entry name" value="UDPG_MGDP_dh"/>
    <property type="match status" value="1"/>
</dbReference>